<sequence>MILKLSYLPLILALPLSAVARESSMFRVHHQTIGRVPCCKCGIPTAPTAANMCVNCLPSEVDIPEGLQKHATLFGGNI</sequence>
<evidence type="ECO:0000256" key="1">
    <source>
        <dbReference type="SAM" id="SignalP"/>
    </source>
</evidence>
<feature type="signal peptide" evidence="1">
    <location>
        <begin position="1"/>
        <end position="20"/>
    </location>
</feature>
<gene>
    <name evidence="2" type="ordered locus">VIT_08s0007g08820</name>
</gene>
<dbReference type="GO" id="GO:0043023">
    <property type="term" value="F:ribosomal large subunit binding"/>
    <property type="evidence" value="ECO:0007669"/>
    <property type="project" value="InterPro"/>
</dbReference>
<dbReference type="eggNOG" id="KOG2613">
    <property type="taxonomic scope" value="Eukaryota"/>
</dbReference>
<dbReference type="EMBL" id="FN595991">
    <property type="protein sequence ID" value="CBI29816.3"/>
    <property type="molecule type" value="Genomic_DNA"/>
</dbReference>
<feature type="chain" id="PRO_5003106503" evidence="1">
    <location>
        <begin position="21"/>
        <end position="78"/>
    </location>
</feature>
<dbReference type="HOGENOM" id="CLU_2627018_0_0_1"/>
<dbReference type="STRING" id="29760.D7THU0"/>
<evidence type="ECO:0000313" key="3">
    <source>
        <dbReference type="Proteomes" id="UP000009183"/>
    </source>
</evidence>
<dbReference type="InterPro" id="IPR039768">
    <property type="entry name" value="Nmd3"/>
</dbReference>
<keyword evidence="3" id="KW-1185">Reference proteome</keyword>
<dbReference type="PaxDb" id="29760-VIT_08s0007g08820.t01"/>
<dbReference type="InParanoid" id="D7THU0"/>
<protein>
    <submittedName>
        <fullName evidence="2">Uncharacterized protein</fullName>
    </submittedName>
</protein>
<dbReference type="OrthoDB" id="1696348at2759"/>
<accession>D7THU0</accession>
<organism evidence="2 3">
    <name type="scientific">Vitis vinifera</name>
    <name type="common">Grape</name>
    <dbReference type="NCBI Taxonomy" id="29760"/>
    <lineage>
        <taxon>Eukaryota</taxon>
        <taxon>Viridiplantae</taxon>
        <taxon>Streptophyta</taxon>
        <taxon>Embryophyta</taxon>
        <taxon>Tracheophyta</taxon>
        <taxon>Spermatophyta</taxon>
        <taxon>Magnoliopsida</taxon>
        <taxon>eudicotyledons</taxon>
        <taxon>Gunneridae</taxon>
        <taxon>Pentapetalae</taxon>
        <taxon>rosids</taxon>
        <taxon>Vitales</taxon>
        <taxon>Vitaceae</taxon>
        <taxon>Viteae</taxon>
        <taxon>Vitis</taxon>
    </lineage>
</organism>
<dbReference type="AlphaFoldDB" id="D7THU0"/>
<dbReference type="PANTHER" id="PTHR12746:SF2">
    <property type="entry name" value="60S RIBOSOMAL EXPORT PROTEIN NMD3"/>
    <property type="match status" value="1"/>
</dbReference>
<proteinExistence type="predicted"/>
<dbReference type="Proteomes" id="UP000009183">
    <property type="component" value="Chromosome 8"/>
</dbReference>
<evidence type="ECO:0000313" key="2">
    <source>
        <dbReference type="EMBL" id="CBI29816.3"/>
    </source>
</evidence>
<dbReference type="PANTHER" id="PTHR12746">
    <property type="entry name" value="NONSENSE-MEDIATED MRNA DECAY PROTEIN 3"/>
    <property type="match status" value="1"/>
</dbReference>
<name>D7THU0_VITVI</name>
<reference evidence="3" key="1">
    <citation type="journal article" date="2007" name="Nature">
        <title>The grapevine genome sequence suggests ancestral hexaploidization in major angiosperm phyla.</title>
        <authorList>
            <consortium name="The French-Italian Public Consortium for Grapevine Genome Characterization."/>
            <person name="Jaillon O."/>
            <person name="Aury J.-M."/>
            <person name="Noel B."/>
            <person name="Policriti A."/>
            <person name="Clepet C."/>
            <person name="Casagrande A."/>
            <person name="Choisne N."/>
            <person name="Aubourg S."/>
            <person name="Vitulo N."/>
            <person name="Jubin C."/>
            <person name="Vezzi A."/>
            <person name="Legeai F."/>
            <person name="Hugueney P."/>
            <person name="Dasilva C."/>
            <person name="Horner D."/>
            <person name="Mica E."/>
            <person name="Jublot D."/>
            <person name="Poulain J."/>
            <person name="Bruyere C."/>
            <person name="Billault A."/>
            <person name="Segurens B."/>
            <person name="Gouyvenoux M."/>
            <person name="Ugarte E."/>
            <person name="Cattonaro F."/>
            <person name="Anthouard V."/>
            <person name="Vico V."/>
            <person name="Del Fabbro C."/>
            <person name="Alaux M."/>
            <person name="Di Gaspero G."/>
            <person name="Dumas V."/>
            <person name="Felice N."/>
            <person name="Paillard S."/>
            <person name="Juman I."/>
            <person name="Moroldo M."/>
            <person name="Scalabrin S."/>
            <person name="Canaguier A."/>
            <person name="Le Clainche I."/>
            <person name="Malacrida G."/>
            <person name="Durand E."/>
            <person name="Pesole G."/>
            <person name="Laucou V."/>
            <person name="Chatelet P."/>
            <person name="Merdinoglu D."/>
            <person name="Delledonne M."/>
            <person name="Pezzotti M."/>
            <person name="Lecharny A."/>
            <person name="Scarpelli C."/>
            <person name="Artiguenave F."/>
            <person name="Pe M.E."/>
            <person name="Valle G."/>
            <person name="Morgante M."/>
            <person name="Caboche M."/>
            <person name="Adam-Blondon A.-F."/>
            <person name="Weissenbach J."/>
            <person name="Quetier F."/>
            <person name="Wincker P."/>
        </authorList>
    </citation>
    <scope>NUCLEOTIDE SEQUENCE [LARGE SCALE GENOMIC DNA]</scope>
    <source>
        <strain evidence="3">cv. Pinot noir / PN40024</strain>
    </source>
</reference>
<keyword evidence="1" id="KW-0732">Signal</keyword>